<comment type="cofactor">
    <cofactor evidence="1 6">
        <name>FAD</name>
        <dbReference type="ChEBI" id="CHEBI:57692"/>
    </cofactor>
</comment>
<dbReference type="SUPFAM" id="SSF54373">
    <property type="entry name" value="FAD-linked reductases, C-terminal domain"/>
    <property type="match status" value="1"/>
</dbReference>
<dbReference type="PRINTS" id="PR00757">
    <property type="entry name" value="AMINEOXDASEF"/>
</dbReference>
<keyword evidence="3 6" id="KW-0560">Oxidoreductase</keyword>
<dbReference type="EC" id="1.4.3.-" evidence="6"/>
<dbReference type="GO" id="GO:0097621">
    <property type="term" value="F:monoamine oxidase activity"/>
    <property type="evidence" value="ECO:0007669"/>
    <property type="project" value="UniProtKB-EC"/>
</dbReference>
<feature type="domain" description="Amine oxidase" evidence="8">
    <location>
        <begin position="69"/>
        <end position="499"/>
    </location>
</feature>
<dbReference type="InterPro" id="IPR002937">
    <property type="entry name" value="Amino_oxidase"/>
</dbReference>
<comment type="catalytic activity">
    <reaction evidence="4">
        <text>a secondary aliphatic amine + O2 + H2O = a primary amine + an aldehyde + H2O2</text>
        <dbReference type="Rhea" id="RHEA:26414"/>
        <dbReference type="ChEBI" id="CHEBI:15377"/>
        <dbReference type="ChEBI" id="CHEBI:15379"/>
        <dbReference type="ChEBI" id="CHEBI:16240"/>
        <dbReference type="ChEBI" id="CHEBI:17478"/>
        <dbReference type="ChEBI" id="CHEBI:58855"/>
        <dbReference type="ChEBI" id="CHEBI:65296"/>
        <dbReference type="EC" id="1.4.3.4"/>
    </reaction>
</comment>
<evidence type="ECO:0000256" key="7">
    <source>
        <dbReference type="SAM" id="SignalP"/>
    </source>
</evidence>
<proteinExistence type="inferred from homology"/>
<evidence type="ECO:0000256" key="1">
    <source>
        <dbReference type="ARBA" id="ARBA00001974"/>
    </source>
</evidence>
<feature type="binding site" evidence="5">
    <location>
        <position position="388"/>
    </location>
    <ligand>
        <name>substrate</name>
    </ligand>
</feature>
<dbReference type="InterPro" id="IPR001613">
    <property type="entry name" value="Flavin_amine_oxidase"/>
</dbReference>
<dbReference type="GeneID" id="73321277"/>
<dbReference type="Pfam" id="PF01593">
    <property type="entry name" value="Amino_oxidase"/>
    <property type="match status" value="1"/>
</dbReference>
<dbReference type="AlphaFoldDB" id="A0AA37P6R2"/>
<evidence type="ECO:0000313" key="9">
    <source>
        <dbReference type="EMBL" id="GKT40294.1"/>
    </source>
</evidence>
<feature type="signal peptide" evidence="7">
    <location>
        <begin position="1"/>
        <end position="19"/>
    </location>
</feature>
<evidence type="ECO:0000256" key="3">
    <source>
        <dbReference type="ARBA" id="ARBA00023002"/>
    </source>
</evidence>
<dbReference type="Proteomes" id="UP001055115">
    <property type="component" value="Unassembled WGS sequence"/>
</dbReference>
<feature type="binding site" evidence="5">
    <location>
        <position position="281"/>
    </location>
    <ligand>
        <name>FAD</name>
        <dbReference type="ChEBI" id="CHEBI:57692"/>
    </ligand>
</feature>
<evidence type="ECO:0000259" key="8">
    <source>
        <dbReference type="Pfam" id="PF01593"/>
    </source>
</evidence>
<evidence type="ECO:0000313" key="10">
    <source>
        <dbReference type="Proteomes" id="UP001055115"/>
    </source>
</evidence>
<dbReference type="SUPFAM" id="SSF51905">
    <property type="entry name" value="FAD/NAD(P)-binding domain"/>
    <property type="match status" value="1"/>
</dbReference>
<gene>
    <name evidence="9" type="ORF">ColSpa_00475</name>
</gene>
<keyword evidence="6" id="KW-0274">FAD</keyword>
<reference evidence="9 10" key="1">
    <citation type="submission" date="2022-03" db="EMBL/GenBank/DDBJ databases">
        <title>Genome data of Colletotrichum spp.</title>
        <authorList>
            <person name="Utami Y.D."/>
            <person name="Hiruma K."/>
        </authorList>
    </citation>
    <scope>NUCLEOTIDE SEQUENCE [LARGE SCALE GENOMIC DNA]</scope>
    <source>
        <strain evidence="9 10">MAFF 239500</strain>
    </source>
</reference>
<dbReference type="Gene3D" id="3.50.50.60">
    <property type="entry name" value="FAD/NAD(P)-binding domain"/>
    <property type="match status" value="1"/>
</dbReference>
<comment type="caution">
    <text evidence="9">The sequence shown here is derived from an EMBL/GenBank/DDBJ whole genome shotgun (WGS) entry which is preliminary data.</text>
</comment>
<protein>
    <recommendedName>
        <fullName evidence="6">Amine oxidase</fullName>
        <ecNumber evidence="6">1.4.3.-</ecNumber>
    </recommendedName>
</protein>
<evidence type="ECO:0000256" key="5">
    <source>
        <dbReference type="PIRSR" id="PIRSR601613-1"/>
    </source>
</evidence>
<organism evidence="9 10">
    <name type="scientific">Colletotrichum spaethianum</name>
    <dbReference type="NCBI Taxonomy" id="700344"/>
    <lineage>
        <taxon>Eukaryota</taxon>
        <taxon>Fungi</taxon>
        <taxon>Dikarya</taxon>
        <taxon>Ascomycota</taxon>
        <taxon>Pezizomycotina</taxon>
        <taxon>Sordariomycetes</taxon>
        <taxon>Hypocreomycetidae</taxon>
        <taxon>Glomerellales</taxon>
        <taxon>Glomerellaceae</taxon>
        <taxon>Colletotrichum</taxon>
        <taxon>Colletotrichum spaethianum species complex</taxon>
    </lineage>
</organism>
<keyword evidence="7" id="KW-0732">Signal</keyword>
<dbReference type="EMBL" id="BQXU01000001">
    <property type="protein sequence ID" value="GKT40294.1"/>
    <property type="molecule type" value="Genomic_DNA"/>
</dbReference>
<keyword evidence="10" id="KW-1185">Reference proteome</keyword>
<dbReference type="PANTHER" id="PTHR43563:SF14">
    <property type="entry name" value="AMINE OXIDASE"/>
    <property type="match status" value="1"/>
</dbReference>
<evidence type="ECO:0000256" key="4">
    <source>
        <dbReference type="ARBA" id="ARBA00048448"/>
    </source>
</evidence>
<comment type="similarity">
    <text evidence="2 6">Belongs to the flavin monoamine oxidase family.</text>
</comment>
<evidence type="ECO:0000256" key="6">
    <source>
        <dbReference type="RuleBase" id="RU362067"/>
    </source>
</evidence>
<dbReference type="PANTHER" id="PTHR43563">
    <property type="entry name" value="AMINE OXIDASE"/>
    <property type="match status" value="1"/>
</dbReference>
<name>A0AA37P6R2_9PEZI</name>
<feature type="binding site" evidence="5">
    <location>
        <position position="70"/>
    </location>
    <ligand>
        <name>FAD</name>
        <dbReference type="ChEBI" id="CHEBI:57692"/>
    </ligand>
</feature>
<feature type="chain" id="PRO_5041376114" description="Amine oxidase" evidence="7">
    <location>
        <begin position="20"/>
        <end position="506"/>
    </location>
</feature>
<feature type="binding site" evidence="5">
    <location>
        <position position="475"/>
    </location>
    <ligand>
        <name>FAD</name>
        <dbReference type="ChEBI" id="CHEBI:57692"/>
    </ligand>
</feature>
<keyword evidence="6" id="KW-0285">Flavoprotein</keyword>
<dbReference type="InterPro" id="IPR050703">
    <property type="entry name" value="Flavin_MAO"/>
</dbReference>
<dbReference type="RefSeq" id="XP_049122644.1">
    <property type="nucleotide sequence ID" value="XM_049266687.1"/>
</dbReference>
<feature type="binding site" evidence="5">
    <location>
        <begin position="89"/>
        <end position="90"/>
    </location>
    <ligand>
        <name>FAD</name>
        <dbReference type="ChEBI" id="CHEBI:57692"/>
    </ligand>
</feature>
<sequence>MNFVTAVVGLLTLIMPVFGLDTSMDEVLGQASKSLTTPVSEPTYDRATIETMPVPLVAEKDVIIVGGGFSGVMAAYDVSQAGYKTLLLEARHRIGGRSQTQALQSAPEKTVEMGATWINKITQPFIYALCEQFGLETAEQYTTGDVIRQDFSGTIHRESQDLNQFPEGEDVALADWIAQKGLWDKPEVRAAAESMTSAIVGRMPQEVGAHYFLDYVQSGKGLLSLSTEGIFGAQSLKIKKGIGFFAACFGMPLLTHIGTSALTDALVSTMDKGSVTVNNPVNRIVQLGDGEVLVTTSQGQSYKSKKVIIAIPSNTYSNIHFTPPLPPFKRGLSTRTMPGIYAKVILNYSRPWWRDSGLVGKFSSEVGPICFSWDTSDLETEQYSLALFVAGSIAAAWHELTDLGREDAIIEHLATLVGSDLAAEARNVSEYNVLEWTKEEYLWGGPTSSMGPGMLRKYGTSLRESFGDLHFGGGETAYAWKGYLEGAITSGKRAAKEVIDALQSDR</sequence>
<dbReference type="InterPro" id="IPR036188">
    <property type="entry name" value="FAD/NAD-bd_sf"/>
</dbReference>
<accession>A0AA37P6R2</accession>
<evidence type="ECO:0000256" key="2">
    <source>
        <dbReference type="ARBA" id="ARBA00005995"/>
    </source>
</evidence>